<dbReference type="GO" id="GO:0003700">
    <property type="term" value="F:DNA-binding transcription factor activity"/>
    <property type="evidence" value="ECO:0007669"/>
    <property type="project" value="InterPro"/>
</dbReference>
<sequence>MRLRQLTYFVTVADHGSIRKAADALFIAQPSLSAQLAALEREVGGPLLNRQARGVTLTPAGRVFLREARVTLAAAERAKRFATLALGGEQGDLRFATVLSIAAGLVPDALLAWRSRRPGVRAFLQEYRSSRELERYTAQGLHDFAVGPKPSTAFEVTEFIGSEEFVVVLPQGDELLSSASVDIARLGDRPWVLFSRDHGLSSIHDDIFATVGIAPESAVFTSQTDVAVRLATVGLGPTIVPDNVVPPPLRRFARSLATPLTRDLYVYGTAPVPNLAKAFLDELRNVCAAPKR</sequence>
<dbReference type="STRING" id="145854.GA0074692_1248"/>
<proteinExistence type="inferred from homology"/>
<dbReference type="EMBL" id="FMHW01000002">
    <property type="protein sequence ID" value="SCL21757.1"/>
    <property type="molecule type" value="Genomic_DNA"/>
</dbReference>
<dbReference type="Gene3D" id="1.10.10.10">
    <property type="entry name" value="Winged helix-like DNA-binding domain superfamily/Winged helix DNA-binding domain"/>
    <property type="match status" value="1"/>
</dbReference>
<protein>
    <submittedName>
        <fullName evidence="6">DNA-binding transcriptional regulator, LysR family</fullName>
    </submittedName>
</protein>
<dbReference type="InterPro" id="IPR036388">
    <property type="entry name" value="WH-like_DNA-bd_sf"/>
</dbReference>
<dbReference type="Pfam" id="PF03466">
    <property type="entry name" value="LysR_substrate"/>
    <property type="match status" value="1"/>
</dbReference>
<dbReference type="PRINTS" id="PR00039">
    <property type="entry name" value="HTHLYSR"/>
</dbReference>
<evidence type="ECO:0000313" key="6">
    <source>
        <dbReference type="EMBL" id="SCL21757.1"/>
    </source>
</evidence>
<evidence type="ECO:0000313" key="7">
    <source>
        <dbReference type="Proteomes" id="UP000198959"/>
    </source>
</evidence>
<gene>
    <name evidence="6" type="ORF">GA0074692_1248</name>
</gene>
<accession>A0A1C6RX27</accession>
<dbReference type="SUPFAM" id="SSF46785">
    <property type="entry name" value="Winged helix' DNA-binding domain"/>
    <property type="match status" value="1"/>
</dbReference>
<evidence type="ECO:0000256" key="2">
    <source>
        <dbReference type="ARBA" id="ARBA00023015"/>
    </source>
</evidence>
<dbReference type="OrthoDB" id="3181812at2"/>
<evidence type="ECO:0000256" key="1">
    <source>
        <dbReference type="ARBA" id="ARBA00009437"/>
    </source>
</evidence>
<dbReference type="InterPro" id="IPR000847">
    <property type="entry name" value="LysR_HTH_N"/>
</dbReference>
<dbReference type="Gene3D" id="3.40.190.290">
    <property type="match status" value="1"/>
</dbReference>
<dbReference type="PROSITE" id="PS50931">
    <property type="entry name" value="HTH_LYSR"/>
    <property type="match status" value="1"/>
</dbReference>
<evidence type="ECO:0000256" key="4">
    <source>
        <dbReference type="ARBA" id="ARBA00023163"/>
    </source>
</evidence>
<dbReference type="FunFam" id="1.10.10.10:FF:000001">
    <property type="entry name" value="LysR family transcriptional regulator"/>
    <property type="match status" value="1"/>
</dbReference>
<dbReference type="GO" id="GO:0032993">
    <property type="term" value="C:protein-DNA complex"/>
    <property type="evidence" value="ECO:0007669"/>
    <property type="project" value="TreeGrafter"/>
</dbReference>
<dbReference type="PANTHER" id="PTHR30346:SF28">
    <property type="entry name" value="HTH-TYPE TRANSCRIPTIONAL REGULATOR CYNR"/>
    <property type="match status" value="1"/>
</dbReference>
<dbReference type="Proteomes" id="UP000198959">
    <property type="component" value="Unassembled WGS sequence"/>
</dbReference>
<dbReference type="SUPFAM" id="SSF53850">
    <property type="entry name" value="Periplasmic binding protein-like II"/>
    <property type="match status" value="1"/>
</dbReference>
<feature type="domain" description="HTH lysR-type" evidence="5">
    <location>
        <begin position="1"/>
        <end position="58"/>
    </location>
</feature>
<dbReference type="GO" id="GO:0003677">
    <property type="term" value="F:DNA binding"/>
    <property type="evidence" value="ECO:0007669"/>
    <property type="project" value="UniProtKB-KW"/>
</dbReference>
<evidence type="ECO:0000256" key="3">
    <source>
        <dbReference type="ARBA" id="ARBA00023125"/>
    </source>
</evidence>
<comment type="similarity">
    <text evidence="1">Belongs to the LysR transcriptional regulatory family.</text>
</comment>
<keyword evidence="3 6" id="KW-0238">DNA-binding</keyword>
<organism evidence="6 7">
    <name type="scientific">Micromonospora pallida</name>
    <dbReference type="NCBI Taxonomy" id="145854"/>
    <lineage>
        <taxon>Bacteria</taxon>
        <taxon>Bacillati</taxon>
        <taxon>Actinomycetota</taxon>
        <taxon>Actinomycetes</taxon>
        <taxon>Micromonosporales</taxon>
        <taxon>Micromonosporaceae</taxon>
        <taxon>Micromonospora</taxon>
    </lineage>
</organism>
<name>A0A1C6RX27_9ACTN</name>
<dbReference type="AlphaFoldDB" id="A0A1C6RX27"/>
<keyword evidence="2" id="KW-0805">Transcription regulation</keyword>
<dbReference type="InterPro" id="IPR005119">
    <property type="entry name" value="LysR_subst-bd"/>
</dbReference>
<dbReference type="CDD" id="cd05466">
    <property type="entry name" value="PBP2_LTTR_substrate"/>
    <property type="match status" value="1"/>
</dbReference>
<keyword evidence="4" id="KW-0804">Transcription</keyword>
<dbReference type="Pfam" id="PF00126">
    <property type="entry name" value="HTH_1"/>
    <property type="match status" value="1"/>
</dbReference>
<evidence type="ECO:0000259" key="5">
    <source>
        <dbReference type="PROSITE" id="PS50931"/>
    </source>
</evidence>
<dbReference type="PANTHER" id="PTHR30346">
    <property type="entry name" value="TRANSCRIPTIONAL DUAL REGULATOR HCAR-RELATED"/>
    <property type="match status" value="1"/>
</dbReference>
<keyword evidence="7" id="KW-1185">Reference proteome</keyword>
<dbReference type="InterPro" id="IPR036390">
    <property type="entry name" value="WH_DNA-bd_sf"/>
</dbReference>
<reference evidence="7" key="1">
    <citation type="submission" date="2016-06" db="EMBL/GenBank/DDBJ databases">
        <authorList>
            <person name="Varghese N."/>
            <person name="Submissions Spin"/>
        </authorList>
    </citation>
    <scope>NUCLEOTIDE SEQUENCE [LARGE SCALE GENOMIC DNA]</scope>
    <source>
        <strain evidence="7">DSM 43817</strain>
    </source>
</reference>